<evidence type="ECO:0000313" key="2">
    <source>
        <dbReference type="Proteomes" id="UP000272003"/>
    </source>
</evidence>
<sequence length="311" mass="35487">MSSSDFTVWKLKDRNKNYDSLKENFETNAKNLNEEKYPNFSILEENEDTISIKGSDVKYTSYTCSITVNYLIGAKSDFILIIYKLKNDQVGFIIQKNSNALSFLRTLCGYTKSDRKTIVSVFEQDSDYYGAFLFWIVSKIYNNESNLTYDYDGDKSINIELASLDSIKGRTNSLVKVSTSGNHVMNMLTTLSFLMESERLTETSLNTSYGDHNNIAFSIKNGGNLSIGITFEDYYGSFTKQIDLSKGNNEVYKILHLKIAVFVCLELLPTLITIYATDEDAENVKKKLAKKVINDDLSKKIEELKDRYNIE</sequence>
<proteinExistence type="predicted"/>
<dbReference type="KEGG" id="abom:D7I45_06135"/>
<evidence type="ECO:0000313" key="1">
    <source>
        <dbReference type="EMBL" id="AYF93069.1"/>
    </source>
</evidence>
<accession>A0A387AUQ2</accession>
<gene>
    <name evidence="1" type="ORF">D7I45_06135</name>
</gene>
<keyword evidence="2" id="KW-1185">Reference proteome</keyword>
<dbReference type="Proteomes" id="UP000272003">
    <property type="component" value="Chromosome"/>
</dbReference>
<organism evidence="1 2">
    <name type="scientific">Apilactobacillus bombintestini</name>
    <dbReference type="NCBI Taxonomy" id="2419772"/>
    <lineage>
        <taxon>Bacteria</taxon>
        <taxon>Bacillati</taxon>
        <taxon>Bacillota</taxon>
        <taxon>Bacilli</taxon>
        <taxon>Lactobacillales</taxon>
        <taxon>Lactobacillaceae</taxon>
        <taxon>Apilactobacillus</taxon>
    </lineage>
</organism>
<reference evidence="1 2" key="1">
    <citation type="submission" date="2018-09" db="EMBL/GenBank/DDBJ databases">
        <title>Genome sequencing of strain BHWM-4.</title>
        <authorList>
            <person name="Heo J."/>
            <person name="Kim S.-J."/>
            <person name="Kwon S.-W."/>
        </authorList>
    </citation>
    <scope>NUCLEOTIDE SEQUENCE [LARGE SCALE GENOMIC DNA]</scope>
    <source>
        <strain evidence="1 2">BHWM-4</strain>
    </source>
</reference>
<protein>
    <submittedName>
        <fullName evidence="1">Uncharacterized protein</fullName>
    </submittedName>
</protein>
<dbReference type="AlphaFoldDB" id="A0A387AUQ2"/>
<dbReference type="OrthoDB" id="2086094at2"/>
<dbReference type="RefSeq" id="WP_120784833.1">
    <property type="nucleotide sequence ID" value="NZ_CP032626.1"/>
</dbReference>
<name>A0A387AUQ2_9LACO</name>
<dbReference type="EMBL" id="CP032626">
    <property type="protein sequence ID" value="AYF93069.1"/>
    <property type="molecule type" value="Genomic_DNA"/>
</dbReference>